<dbReference type="VEuPathDB" id="FungiDB:BO78DRAFT_442585"/>
<evidence type="ECO:0000256" key="1">
    <source>
        <dbReference type="ARBA" id="ARBA00001974"/>
    </source>
</evidence>
<keyword evidence="3" id="KW-0274">FAD</keyword>
<evidence type="ECO:0000256" key="2">
    <source>
        <dbReference type="ARBA" id="ARBA00022630"/>
    </source>
</evidence>
<comment type="cofactor">
    <cofactor evidence="1">
        <name>FAD</name>
        <dbReference type="ChEBI" id="CHEBI:57692"/>
    </cofactor>
</comment>
<organism evidence="6 7">
    <name type="scientific">Aspergillus sclerotiicarbonarius (strain CBS 121057 / IBT 28362)</name>
    <dbReference type="NCBI Taxonomy" id="1448318"/>
    <lineage>
        <taxon>Eukaryota</taxon>
        <taxon>Fungi</taxon>
        <taxon>Dikarya</taxon>
        <taxon>Ascomycota</taxon>
        <taxon>Pezizomycotina</taxon>
        <taxon>Eurotiomycetes</taxon>
        <taxon>Eurotiomycetidae</taxon>
        <taxon>Eurotiales</taxon>
        <taxon>Aspergillaceae</taxon>
        <taxon>Aspergillus</taxon>
        <taxon>Aspergillus subgen. Circumdati</taxon>
    </lineage>
</organism>
<dbReference type="PANTHER" id="PTHR43004:SF19">
    <property type="entry name" value="BINDING MONOOXYGENASE, PUTATIVE (JCVI)-RELATED"/>
    <property type="match status" value="1"/>
</dbReference>
<protein>
    <recommendedName>
        <fullName evidence="5">FAD-binding domain-containing protein</fullName>
    </recommendedName>
</protein>
<feature type="domain" description="FAD-binding" evidence="5">
    <location>
        <begin position="4"/>
        <end position="66"/>
    </location>
</feature>
<name>A0A319EC60_ASPSB</name>
<evidence type="ECO:0000256" key="4">
    <source>
        <dbReference type="ARBA" id="ARBA00023002"/>
    </source>
</evidence>
<keyword evidence="2" id="KW-0285">Flavoprotein</keyword>
<dbReference type="AlphaFoldDB" id="A0A319EC60"/>
<dbReference type="Gene3D" id="3.30.70.2450">
    <property type="match status" value="1"/>
</dbReference>
<dbReference type="GO" id="GO:0071949">
    <property type="term" value="F:FAD binding"/>
    <property type="evidence" value="ECO:0007669"/>
    <property type="project" value="InterPro"/>
</dbReference>
<dbReference type="PANTHER" id="PTHR43004">
    <property type="entry name" value="TRK SYSTEM POTASSIUM UPTAKE PROTEIN"/>
    <property type="match status" value="1"/>
</dbReference>
<feature type="domain" description="FAD-binding" evidence="5">
    <location>
        <begin position="72"/>
        <end position="325"/>
    </location>
</feature>
<evidence type="ECO:0000313" key="6">
    <source>
        <dbReference type="EMBL" id="PYI07726.1"/>
    </source>
</evidence>
<dbReference type="Pfam" id="PF01494">
    <property type="entry name" value="FAD_binding_3"/>
    <property type="match status" value="2"/>
</dbReference>
<dbReference type="GO" id="GO:0016709">
    <property type="term" value="F:oxidoreductase activity, acting on paired donors, with incorporation or reduction of molecular oxygen, NAD(P)H as one donor, and incorporation of one atom of oxygen"/>
    <property type="evidence" value="ECO:0007669"/>
    <property type="project" value="UniProtKB-ARBA"/>
</dbReference>
<evidence type="ECO:0000313" key="7">
    <source>
        <dbReference type="Proteomes" id="UP000248423"/>
    </source>
</evidence>
<dbReference type="STRING" id="1448318.A0A319EC60"/>
<accession>A0A319EC60</accession>
<evidence type="ECO:0000256" key="3">
    <source>
        <dbReference type="ARBA" id="ARBA00022827"/>
    </source>
</evidence>
<dbReference type="SUPFAM" id="SSF51905">
    <property type="entry name" value="FAD/NAD(P)-binding domain"/>
    <property type="match status" value="1"/>
</dbReference>
<dbReference type="Gene3D" id="3.40.30.120">
    <property type="match status" value="1"/>
</dbReference>
<dbReference type="OrthoDB" id="2096480at2759"/>
<dbReference type="InterPro" id="IPR036188">
    <property type="entry name" value="FAD/NAD-bd_sf"/>
</dbReference>
<proteinExistence type="predicted"/>
<evidence type="ECO:0000259" key="5">
    <source>
        <dbReference type="Pfam" id="PF01494"/>
    </source>
</evidence>
<dbReference type="EMBL" id="KZ826339">
    <property type="protein sequence ID" value="PYI07726.1"/>
    <property type="molecule type" value="Genomic_DNA"/>
</dbReference>
<keyword evidence="4" id="KW-0560">Oxidoreductase</keyword>
<reference evidence="6 7" key="1">
    <citation type="submission" date="2018-02" db="EMBL/GenBank/DDBJ databases">
        <title>The genomes of Aspergillus section Nigri reveals drivers in fungal speciation.</title>
        <authorList>
            <consortium name="DOE Joint Genome Institute"/>
            <person name="Vesth T.C."/>
            <person name="Nybo J."/>
            <person name="Theobald S."/>
            <person name="Brandl J."/>
            <person name="Frisvad J.C."/>
            <person name="Nielsen K.F."/>
            <person name="Lyhne E.K."/>
            <person name="Kogle M.E."/>
            <person name="Kuo A."/>
            <person name="Riley R."/>
            <person name="Clum A."/>
            <person name="Nolan M."/>
            <person name="Lipzen A."/>
            <person name="Salamov A."/>
            <person name="Henrissat B."/>
            <person name="Wiebenga A."/>
            <person name="De vries R.P."/>
            <person name="Grigoriev I.V."/>
            <person name="Mortensen U.H."/>
            <person name="Andersen M.R."/>
            <person name="Baker S.E."/>
        </authorList>
    </citation>
    <scope>NUCLEOTIDE SEQUENCE [LARGE SCALE GENOMIC DNA]</scope>
    <source>
        <strain evidence="6 7">CBS 121057</strain>
    </source>
</reference>
<gene>
    <name evidence="6" type="ORF">BO78DRAFT_442585</name>
</gene>
<keyword evidence="7" id="KW-1185">Reference proteome</keyword>
<sequence>MTSDYDVVIVGAGPVGLLLSCELRLAGLIVLLLERRTDSEGLAETRAFVMHARSLEIFAAGGILEHVFGPETDANYVLLVPQYRTEEIFRHCAEELGAVIVEGVKVQSINPTDHNITVTGVYNTTKKNGQTFTVTGRYLVGADSVRSTVRELAQIDFVGNPPINTVMSGEAMLGVPMPNPYIVRNKNGLVIAADMKVPSGRTRLNVFVSSQATIPEPVPVTLEELNEGLRMITGVDYKLSNPCMLKRFSNEQRLASRYQSGRVFIVGDACHNLPAGGQGLNMGFQEALNLGWKLGAVIRDSAPSSLLHTYEDERLPAARAVVQNTTSQSLLFFASTSPEWAVRNSMEGLLRVPEASRDLALEISGFAVSYPKPLDMLRPDGWQTLPKNMQGVRALDVKIRTPDGVVTKLSEHMRDGRWIQLMLPGTSRCSQSIPAFGDWTVVVEVSDMPDREERAGLYTGDFSEIPVRPDGYLAFERMV</sequence>
<dbReference type="PRINTS" id="PR00420">
    <property type="entry name" value="RNGMNOXGNASE"/>
</dbReference>
<dbReference type="Proteomes" id="UP000248423">
    <property type="component" value="Unassembled WGS sequence"/>
</dbReference>
<dbReference type="InterPro" id="IPR050641">
    <property type="entry name" value="RIFMO-like"/>
</dbReference>
<dbReference type="InterPro" id="IPR002938">
    <property type="entry name" value="FAD-bd"/>
</dbReference>
<dbReference type="Gene3D" id="3.50.50.60">
    <property type="entry name" value="FAD/NAD(P)-binding domain"/>
    <property type="match status" value="2"/>
</dbReference>